<feature type="domain" description="SF4 helicase" evidence="11">
    <location>
        <begin position="153"/>
        <end position="405"/>
    </location>
</feature>
<keyword evidence="7" id="KW-0238">DNA-binding</keyword>
<keyword evidence="3" id="KW-0547">Nucleotide-binding</keyword>
<dbReference type="InterPro" id="IPR036185">
    <property type="entry name" value="DNA_heli_DnaB-like_N_sf"/>
</dbReference>
<dbReference type="InterPro" id="IPR007693">
    <property type="entry name" value="DNA_helicase_DnaB-like_N"/>
</dbReference>
<evidence type="ECO:0000256" key="2">
    <source>
        <dbReference type="ARBA" id="ARBA00022705"/>
    </source>
</evidence>
<dbReference type="PANTHER" id="PTHR30153">
    <property type="entry name" value="REPLICATIVE DNA HELICASE DNAB"/>
    <property type="match status" value="1"/>
</dbReference>
<dbReference type="SUPFAM" id="SSF48024">
    <property type="entry name" value="N-terminal domain of DnaB helicase"/>
    <property type="match status" value="1"/>
</dbReference>
<dbReference type="Gene3D" id="1.10.860.10">
    <property type="entry name" value="DNAb Helicase, Chain A"/>
    <property type="match status" value="1"/>
</dbReference>
<dbReference type="Gene3D" id="3.40.50.300">
    <property type="entry name" value="P-loop containing nucleotide triphosphate hydrolases"/>
    <property type="match status" value="1"/>
</dbReference>
<evidence type="ECO:0000256" key="7">
    <source>
        <dbReference type="ARBA" id="ARBA00023125"/>
    </source>
</evidence>
<reference evidence="12" key="1">
    <citation type="journal article" date="2021" name="Proc. Natl. Acad. Sci. U.S.A.">
        <title>A Catalog of Tens of Thousands of Viruses from Human Metagenomes Reveals Hidden Associations with Chronic Diseases.</title>
        <authorList>
            <person name="Tisza M.J."/>
            <person name="Buck C.B."/>
        </authorList>
    </citation>
    <scope>NUCLEOTIDE SEQUENCE</scope>
    <source>
        <strain evidence="12">CtngK14</strain>
    </source>
</reference>
<keyword evidence="2" id="KW-0235">DNA replication</keyword>
<dbReference type="EC" id="5.6.2.3" evidence="9"/>
<evidence type="ECO:0000256" key="5">
    <source>
        <dbReference type="ARBA" id="ARBA00022806"/>
    </source>
</evidence>
<dbReference type="Pfam" id="PF00772">
    <property type="entry name" value="DnaB"/>
    <property type="match status" value="1"/>
</dbReference>
<evidence type="ECO:0000256" key="4">
    <source>
        <dbReference type="ARBA" id="ARBA00022801"/>
    </source>
</evidence>
<keyword evidence="8" id="KW-0413">Isomerase</keyword>
<evidence type="ECO:0000256" key="9">
    <source>
        <dbReference type="ARBA" id="ARBA00044969"/>
    </source>
</evidence>
<keyword evidence="6" id="KW-0067">ATP-binding</keyword>
<keyword evidence="4" id="KW-0378">Hydrolase</keyword>
<comment type="catalytic activity">
    <reaction evidence="10">
        <text>ATP + H2O = ADP + phosphate + H(+)</text>
        <dbReference type="Rhea" id="RHEA:13065"/>
        <dbReference type="ChEBI" id="CHEBI:15377"/>
        <dbReference type="ChEBI" id="CHEBI:15378"/>
        <dbReference type="ChEBI" id="CHEBI:30616"/>
        <dbReference type="ChEBI" id="CHEBI:43474"/>
        <dbReference type="ChEBI" id="CHEBI:456216"/>
        <dbReference type="EC" id="5.6.2.3"/>
    </reaction>
</comment>
<evidence type="ECO:0000256" key="6">
    <source>
        <dbReference type="ARBA" id="ARBA00022840"/>
    </source>
</evidence>
<organism evidence="12">
    <name type="scientific">Siphoviridae sp. ctngK14</name>
    <dbReference type="NCBI Taxonomy" id="2827940"/>
    <lineage>
        <taxon>Viruses</taxon>
        <taxon>Duplodnaviria</taxon>
        <taxon>Heunggongvirae</taxon>
        <taxon>Uroviricota</taxon>
        <taxon>Caudoviricetes</taxon>
    </lineage>
</organism>
<dbReference type="GO" id="GO:0006260">
    <property type="term" value="P:DNA replication"/>
    <property type="evidence" value="ECO:0007669"/>
    <property type="project" value="UniProtKB-KW"/>
</dbReference>
<evidence type="ECO:0000256" key="3">
    <source>
        <dbReference type="ARBA" id="ARBA00022741"/>
    </source>
</evidence>
<sequence length="421" mass="45998">MQDTSSLEYSLTATVCLESQQVLKLRQFVSTDDFSIPACATVFGAADSAVSRGKAFDANIAADGLRGLVDDPRKFLAECIDVTPTVAHAEEYARLLHKHAAEKRLRDGVLAALDEENPATAIAELCKAHLLDNAGGRLKSVSQALTETLRSLSAPEQSRIDTGFPKLDSILKGFEGGQLIIVGARPGVGKSAFLLDIAESAARAGNETLFVSLEMSASELTERLLARRSMATMDELIDRDLRDELWGDIVAASNRLERLPLHFWDKPAATARKIRGAAATIQNLHLIVIDYLGLMQADRRADSRNLELGQISRDLKNLASELQIPIVAAAQLNRGVNDTDRPTLLSLRDSGELEQNGSKVLFLWRIDDSGIIGVSVAKNRRGRQGVVQMNFDGAHQKFTELSEPYREPEKKRRGGFLEVGT</sequence>
<dbReference type="GO" id="GO:0016787">
    <property type="term" value="F:hydrolase activity"/>
    <property type="evidence" value="ECO:0007669"/>
    <property type="project" value="UniProtKB-KW"/>
</dbReference>
<dbReference type="GO" id="GO:0043139">
    <property type="term" value="F:5'-3' DNA helicase activity"/>
    <property type="evidence" value="ECO:0007669"/>
    <property type="project" value="UniProtKB-EC"/>
</dbReference>
<dbReference type="EMBL" id="BK032793">
    <property type="protein sequence ID" value="DAF60678.1"/>
    <property type="molecule type" value="Genomic_DNA"/>
</dbReference>
<dbReference type="Pfam" id="PF03796">
    <property type="entry name" value="DnaB_C"/>
    <property type="match status" value="1"/>
</dbReference>
<accession>A0A8S5TBQ4</accession>
<dbReference type="PANTHER" id="PTHR30153:SF2">
    <property type="entry name" value="REPLICATIVE DNA HELICASE"/>
    <property type="match status" value="1"/>
</dbReference>
<dbReference type="GO" id="GO:0005524">
    <property type="term" value="F:ATP binding"/>
    <property type="evidence" value="ECO:0007669"/>
    <property type="project" value="UniProtKB-KW"/>
</dbReference>
<dbReference type="InterPro" id="IPR016136">
    <property type="entry name" value="DNA_helicase_N/primase_C"/>
</dbReference>
<name>A0A8S5TBQ4_9CAUD</name>
<evidence type="ECO:0000259" key="11">
    <source>
        <dbReference type="PROSITE" id="PS51199"/>
    </source>
</evidence>
<dbReference type="InterPro" id="IPR007694">
    <property type="entry name" value="DNA_helicase_DnaB-like_C"/>
</dbReference>
<dbReference type="GO" id="GO:0003677">
    <property type="term" value="F:DNA binding"/>
    <property type="evidence" value="ECO:0007669"/>
    <property type="project" value="UniProtKB-KW"/>
</dbReference>
<dbReference type="InterPro" id="IPR027417">
    <property type="entry name" value="P-loop_NTPase"/>
</dbReference>
<proteinExistence type="inferred from homology"/>
<evidence type="ECO:0000313" key="12">
    <source>
        <dbReference type="EMBL" id="DAF60678.1"/>
    </source>
</evidence>
<evidence type="ECO:0000256" key="8">
    <source>
        <dbReference type="ARBA" id="ARBA00023235"/>
    </source>
</evidence>
<protein>
    <recommendedName>
        <fullName evidence="9">DNA 5'-3' helicase</fullName>
        <ecNumber evidence="9">5.6.2.3</ecNumber>
    </recommendedName>
</protein>
<evidence type="ECO:0000256" key="10">
    <source>
        <dbReference type="ARBA" id="ARBA00048954"/>
    </source>
</evidence>
<keyword evidence="5 12" id="KW-0347">Helicase</keyword>
<comment type="similarity">
    <text evidence="1">Belongs to the helicase family. DnaB subfamily.</text>
</comment>
<dbReference type="PROSITE" id="PS51199">
    <property type="entry name" value="SF4_HELICASE"/>
    <property type="match status" value="1"/>
</dbReference>
<evidence type="ECO:0000256" key="1">
    <source>
        <dbReference type="ARBA" id="ARBA00008428"/>
    </source>
</evidence>
<dbReference type="SUPFAM" id="SSF52540">
    <property type="entry name" value="P-loop containing nucleoside triphosphate hydrolases"/>
    <property type="match status" value="1"/>
</dbReference>